<proteinExistence type="predicted"/>
<name>A0A183AJU4_9TREM</name>
<evidence type="ECO:0000313" key="1">
    <source>
        <dbReference type="WBParaSite" id="ECPE_0000724501-mRNA-1"/>
    </source>
</evidence>
<protein>
    <submittedName>
        <fullName evidence="1">DUF1981 domain-containing protein</fullName>
    </submittedName>
</protein>
<organism evidence="1">
    <name type="scientific">Echinostoma caproni</name>
    <dbReference type="NCBI Taxonomy" id="27848"/>
    <lineage>
        <taxon>Eukaryota</taxon>
        <taxon>Metazoa</taxon>
        <taxon>Spiralia</taxon>
        <taxon>Lophotrochozoa</taxon>
        <taxon>Platyhelminthes</taxon>
        <taxon>Trematoda</taxon>
        <taxon>Digenea</taxon>
        <taxon>Plagiorchiida</taxon>
        <taxon>Echinostomata</taxon>
        <taxon>Echinostomatoidea</taxon>
        <taxon>Echinostomatidae</taxon>
        <taxon>Echinostoma</taxon>
    </lineage>
</organism>
<accession>A0A183AJU4</accession>
<sequence>LVGSAGFLNCATAEHLLNLLHRATDRLFQQAAVDHFSLPEVLAFTRALLLANRETSFTSDNGSIPASINGPVLSVLDPFGINPLLDRLCQLLLDLVRSPHRPLVHLLYIWAAVAPELIKVCHVHGWLIDRTTYAIAQPQVIQRVLDAMHTCILTAITNYPELPLFTTNEAWCKPLENTIKLVAHFVFIPEPEELCDSDVQDRLITCLCALVESGSDYLRSAWKPLFSALRCVRPECVRLPTQSTGQSATDRARLSHQFGLFQRLKHALLRSPRFAHDERSTDECVGDREFKAQFPDIPRGSVELNARRLGTVMEMFEVFLSTVNNEVFCETAIDCLLCLLHILTLFRHSTDRTTIASDEVNSGLVDALPVWSMLDESVSCPADSTNLYPAEFNEILFRTDRNWDDEDTGNVSGLLTADSVPGTTTTTATSVFLTTLTCLIRVIYSLERLWTLPRAPPIRHARYQFHLHCALDLVDSDRKEEMKRQSDTQSNHHPLMTYLDILDQGTGVLFTYCLIVHQLLDTIWTADRVQRGLLLDTVLRLIRCAPLGFPTRPGSSLDHPDCGLAVQLNNYLLLPKARAHTVETWQLFARSVLARANEQFDGTYPNNFGLYERSVRARQGRIQHTCCTGASMYDLAERCRAPSSGSPPTLGPFDPG</sequence>
<dbReference type="WBParaSite" id="ECPE_0000724501-mRNA-1">
    <property type="protein sequence ID" value="ECPE_0000724501-mRNA-1"/>
    <property type="gene ID" value="ECPE_0000724501"/>
</dbReference>
<dbReference type="AlphaFoldDB" id="A0A183AJU4"/>
<reference evidence="1" key="1">
    <citation type="submission" date="2016-06" db="UniProtKB">
        <authorList>
            <consortium name="WormBaseParasite"/>
        </authorList>
    </citation>
    <scope>IDENTIFICATION</scope>
</reference>